<evidence type="ECO:0000313" key="1">
    <source>
        <dbReference type="EMBL" id="RUS94386.1"/>
    </source>
</evidence>
<dbReference type="Proteomes" id="UP000271624">
    <property type="component" value="Unassembled WGS sequence"/>
</dbReference>
<keyword evidence="2" id="KW-1185">Reference proteome</keyword>
<dbReference type="RefSeq" id="WP_127087298.1">
    <property type="nucleotide sequence ID" value="NZ_RSCL01000049.1"/>
</dbReference>
<name>A0A3S1C337_9CYAN</name>
<evidence type="ECO:0000313" key="2">
    <source>
        <dbReference type="Proteomes" id="UP000271624"/>
    </source>
</evidence>
<dbReference type="OrthoDB" id="191053at2"/>
<gene>
    <name evidence="1" type="ORF">DSM106972_093710</name>
</gene>
<organism evidence="1 2">
    <name type="scientific">Dulcicalothrix desertica PCC 7102</name>
    <dbReference type="NCBI Taxonomy" id="232991"/>
    <lineage>
        <taxon>Bacteria</taxon>
        <taxon>Bacillati</taxon>
        <taxon>Cyanobacteriota</taxon>
        <taxon>Cyanophyceae</taxon>
        <taxon>Nostocales</taxon>
        <taxon>Calotrichaceae</taxon>
        <taxon>Dulcicalothrix</taxon>
    </lineage>
</organism>
<protein>
    <submittedName>
        <fullName evidence="1">Uncharacterized protein</fullName>
    </submittedName>
</protein>
<dbReference type="EMBL" id="RSCL01000049">
    <property type="protein sequence ID" value="RUS94386.1"/>
    <property type="molecule type" value="Genomic_DNA"/>
</dbReference>
<reference evidence="1" key="1">
    <citation type="submission" date="2018-12" db="EMBL/GenBank/DDBJ databases">
        <authorList>
            <person name="Will S."/>
            <person name="Neumann-Schaal M."/>
            <person name="Henke P."/>
        </authorList>
    </citation>
    <scope>NUCLEOTIDE SEQUENCE</scope>
    <source>
        <strain evidence="1">PCC 7102</strain>
    </source>
</reference>
<accession>A0A3S1C337</accession>
<sequence>MKKIMELQGFAKFHQLLKLDQHPSDMGFSSKVRAGDIIRFASRVRLAKSFKGINIDGYSQDANYGYNAFFLVFLTHSALERFIEISALNLDALDFIMAPYNPEKVIEKFLEKDKKSLLYNFIY</sequence>
<dbReference type="AlphaFoldDB" id="A0A3S1C337"/>
<reference evidence="1" key="2">
    <citation type="journal article" date="2019" name="Genome Biol. Evol.">
        <title>Day and night: Metabolic profiles and evolutionary relationships of six axenic non-marine cyanobacteria.</title>
        <authorList>
            <person name="Will S.E."/>
            <person name="Henke P."/>
            <person name="Boedeker C."/>
            <person name="Huang S."/>
            <person name="Brinkmann H."/>
            <person name="Rohde M."/>
            <person name="Jarek M."/>
            <person name="Friedl T."/>
            <person name="Seufert S."/>
            <person name="Schumacher M."/>
            <person name="Overmann J."/>
            <person name="Neumann-Schaal M."/>
            <person name="Petersen J."/>
        </authorList>
    </citation>
    <scope>NUCLEOTIDE SEQUENCE [LARGE SCALE GENOMIC DNA]</scope>
    <source>
        <strain evidence="1">PCC 7102</strain>
    </source>
</reference>
<proteinExistence type="predicted"/>
<comment type="caution">
    <text evidence="1">The sequence shown here is derived from an EMBL/GenBank/DDBJ whole genome shotgun (WGS) entry which is preliminary data.</text>
</comment>